<dbReference type="InterPro" id="IPR015422">
    <property type="entry name" value="PyrdxlP-dep_Trfase_small"/>
</dbReference>
<keyword evidence="2 3" id="KW-0663">Pyridoxal phosphate</keyword>
<dbReference type="EMBL" id="MFAB01000032">
    <property type="protein sequence ID" value="OGD68223.1"/>
    <property type="molecule type" value="Genomic_DNA"/>
</dbReference>
<evidence type="ECO:0000313" key="5">
    <source>
        <dbReference type="Proteomes" id="UP000176865"/>
    </source>
</evidence>
<evidence type="ECO:0008006" key="6">
    <source>
        <dbReference type="Google" id="ProtNLM"/>
    </source>
</evidence>
<protein>
    <recommendedName>
        <fullName evidence="6">UDP-4-amino-4, 6-dideoxy-N-acetyl-beta-L-altrosamine transaminase</fullName>
    </recommendedName>
</protein>
<comment type="caution">
    <text evidence="4">The sequence shown here is derived from an EMBL/GenBank/DDBJ whole genome shotgun (WGS) entry which is preliminary data.</text>
</comment>
<evidence type="ECO:0000256" key="3">
    <source>
        <dbReference type="RuleBase" id="RU004508"/>
    </source>
</evidence>
<dbReference type="GO" id="GO:0008483">
    <property type="term" value="F:transaminase activity"/>
    <property type="evidence" value="ECO:0007669"/>
    <property type="project" value="TreeGrafter"/>
</dbReference>
<dbReference type="Gene3D" id="3.40.640.10">
    <property type="entry name" value="Type I PLP-dependent aspartate aminotransferase-like (Major domain)"/>
    <property type="match status" value="1"/>
</dbReference>
<dbReference type="PIRSF" id="PIRSF000390">
    <property type="entry name" value="PLP_StrS"/>
    <property type="match status" value="1"/>
</dbReference>
<organism evidence="4 5">
    <name type="scientific">Candidatus Campbellbacteria bacterium RIFCSPLOWO2_01_FULL_34_15</name>
    <dbReference type="NCBI Taxonomy" id="1797579"/>
    <lineage>
        <taxon>Bacteria</taxon>
        <taxon>Candidatus Campbelliibacteriota</taxon>
    </lineage>
</organism>
<dbReference type="InterPro" id="IPR015424">
    <property type="entry name" value="PyrdxlP-dep_Trfase"/>
</dbReference>
<dbReference type="AlphaFoldDB" id="A0A1F5ELH9"/>
<evidence type="ECO:0000256" key="2">
    <source>
        <dbReference type="PIRSR" id="PIRSR000390-2"/>
    </source>
</evidence>
<dbReference type="InterPro" id="IPR000653">
    <property type="entry name" value="DegT/StrS_aminotransferase"/>
</dbReference>
<dbReference type="GO" id="GO:0030170">
    <property type="term" value="F:pyridoxal phosphate binding"/>
    <property type="evidence" value="ECO:0007669"/>
    <property type="project" value="TreeGrafter"/>
</dbReference>
<dbReference type="GO" id="GO:0000271">
    <property type="term" value="P:polysaccharide biosynthetic process"/>
    <property type="evidence" value="ECO:0007669"/>
    <property type="project" value="TreeGrafter"/>
</dbReference>
<evidence type="ECO:0000256" key="1">
    <source>
        <dbReference type="PIRSR" id="PIRSR000390-1"/>
    </source>
</evidence>
<proteinExistence type="inferred from homology"/>
<comment type="similarity">
    <text evidence="3">Belongs to the DegT/DnrJ/EryC1 family.</text>
</comment>
<feature type="modified residue" description="N6-(pyridoxal phosphate)lysine" evidence="2">
    <location>
        <position position="181"/>
    </location>
</feature>
<dbReference type="PANTHER" id="PTHR30244">
    <property type="entry name" value="TRANSAMINASE"/>
    <property type="match status" value="1"/>
</dbReference>
<dbReference type="Pfam" id="PF01041">
    <property type="entry name" value="DegT_DnrJ_EryC1"/>
    <property type="match status" value="1"/>
</dbReference>
<name>A0A1F5ELH9_9BACT</name>
<feature type="active site" description="Proton acceptor" evidence="1">
    <location>
        <position position="181"/>
    </location>
</feature>
<dbReference type="InterPro" id="IPR015421">
    <property type="entry name" value="PyrdxlP-dep_Trfase_major"/>
</dbReference>
<dbReference type="Proteomes" id="UP000176865">
    <property type="component" value="Unassembled WGS sequence"/>
</dbReference>
<dbReference type="CDD" id="cd00616">
    <property type="entry name" value="AHBA_syn"/>
    <property type="match status" value="1"/>
</dbReference>
<gene>
    <name evidence="4" type="ORF">A2996_02160</name>
</gene>
<evidence type="ECO:0000313" key="4">
    <source>
        <dbReference type="EMBL" id="OGD68223.1"/>
    </source>
</evidence>
<accession>A0A1F5ELH9</accession>
<sequence>MKIPFINPDINKEDIDLMVKSIESGWLAPSKYTKEFEDHLAHFLGVKDTVMLNSCTSGLHLALVMAGVTEGDEVITTPISYVATSNSILYQKAKPVFVDVDVKTGLIDLNKIEEFITSKTKAIMPVHLYGQMVDMKKLNSIAKKHNLLIIEDAAHAVESRRDGIRPGQESFSACFSFHAAKNITSGQGGALTTNEDKFTEDARLLRRDGVINIGDKRRMLKFGHKYDTSDYQAALLIGQLKRIEETKKKRQKVFDNYMKGFESNQNISFPKIEEGVDHSGHLFVVWVDPDKRDRIREELREKGIYTSIHYEPIHLEPFYKENFGFKEGDFPIAEKLGKSTISLPTYSRLTEDEQNYIINSLNEITKY</sequence>
<dbReference type="Gene3D" id="3.90.1150.10">
    <property type="entry name" value="Aspartate Aminotransferase, domain 1"/>
    <property type="match status" value="1"/>
</dbReference>
<reference evidence="4 5" key="1">
    <citation type="journal article" date="2016" name="Nat. Commun.">
        <title>Thousands of microbial genomes shed light on interconnected biogeochemical processes in an aquifer system.</title>
        <authorList>
            <person name="Anantharaman K."/>
            <person name="Brown C.T."/>
            <person name="Hug L.A."/>
            <person name="Sharon I."/>
            <person name="Castelle C.J."/>
            <person name="Probst A.J."/>
            <person name="Thomas B.C."/>
            <person name="Singh A."/>
            <person name="Wilkins M.J."/>
            <person name="Karaoz U."/>
            <person name="Brodie E.L."/>
            <person name="Williams K.H."/>
            <person name="Hubbard S.S."/>
            <person name="Banfield J.F."/>
        </authorList>
    </citation>
    <scope>NUCLEOTIDE SEQUENCE [LARGE SCALE GENOMIC DNA]</scope>
</reference>
<dbReference type="PANTHER" id="PTHR30244:SF34">
    <property type="entry name" value="DTDP-4-AMINO-4,6-DIDEOXYGALACTOSE TRANSAMINASE"/>
    <property type="match status" value="1"/>
</dbReference>
<dbReference type="STRING" id="1797579.A2996_02160"/>
<dbReference type="SUPFAM" id="SSF53383">
    <property type="entry name" value="PLP-dependent transferases"/>
    <property type="match status" value="1"/>
</dbReference>